<evidence type="ECO:0000313" key="2">
    <source>
        <dbReference type="EMBL" id="MDQ0467178.1"/>
    </source>
</evidence>
<evidence type="ECO:0000259" key="1">
    <source>
        <dbReference type="Pfam" id="PF04230"/>
    </source>
</evidence>
<sequence>MSGALRRLVAQAGVIPLAWGAAKPGGCLNLGDALSPLLVTLVSGLAVRRAPFEGDAPRLAAGGTIGQALRGGGVSFWGTGCSPWQDPSAPAHEQIRFRLPEGLDRDVAATRGPLSAALMGIPPGSRPHGDPVFLLPRFHAAAVPKRWDLGVIVHVSELSALTAEASVWEAHRRYRIPADMREHVVMINTLVPASAEGVRAKLDTILACRRLVSTSLYGLALAESYGIPCLYFSPEPAGGLASRALDPDAAMDARIVDLYAGLGRRAIPVYGQDPGTETDWAKVMRAVDTAWQPSAPDTDALLAAFPLEVAPIAPEAGRTVWDDRRIARLFAEAAGPRRGSGLRGWLAAGALHGKRVAGAVARSRHRAALAPRESRSPLARLRPALPALPLAWCWTKPGTPFANLGDALSAVIVCVMSGRPIARTNFHRDAERLVAVGTIAHAMKFGTVHLWGTGLDATRNAVNPETRRYVRPPDTVFRVHAVRGPRTAAVLRAEGIAVPEAYGDPVWFLPRIFPMDGVEKTHELGVILHLSELERQTPEAGAQAAFRRYRIPEALAGKIRIINTLSAPTLEALRAKTREIAACRRILSTSFHGMVIAEAYGIPCAWFAPHGDGPVTLDARDSDAMMDHRLRDFYSGTRRPRFLAYGQDRVEETDWKAAIAAIDAGHVPADVDPTGLFEAFPVPHAVRLEDPVWPLPLRALASLRL</sequence>
<dbReference type="EMBL" id="JAUSVX010000001">
    <property type="protein sequence ID" value="MDQ0467178.1"/>
    <property type="molecule type" value="Genomic_DNA"/>
</dbReference>
<protein>
    <recommendedName>
        <fullName evidence="1">Polysaccharide pyruvyl transferase domain-containing protein</fullName>
    </recommendedName>
</protein>
<proteinExistence type="predicted"/>
<evidence type="ECO:0000313" key="3">
    <source>
        <dbReference type="Proteomes" id="UP001242480"/>
    </source>
</evidence>
<accession>A0ABU0IYT5</accession>
<keyword evidence="3" id="KW-1185">Reference proteome</keyword>
<comment type="caution">
    <text evidence="2">The sequence shown here is derived from an EMBL/GenBank/DDBJ whole genome shotgun (WGS) entry which is preliminary data.</text>
</comment>
<reference evidence="2 3" key="1">
    <citation type="submission" date="2023-07" db="EMBL/GenBank/DDBJ databases">
        <title>Genomic Encyclopedia of Type Strains, Phase IV (KMG-IV): sequencing the most valuable type-strain genomes for metagenomic binning, comparative biology and taxonomic classification.</title>
        <authorList>
            <person name="Goeker M."/>
        </authorList>
    </citation>
    <scope>NUCLEOTIDE SEQUENCE [LARGE SCALE GENOMIC DNA]</scope>
    <source>
        <strain evidence="2 3">DSM 19619</strain>
    </source>
</reference>
<organism evidence="2 3">
    <name type="scientific">Labrys wisconsinensis</name>
    <dbReference type="NCBI Taxonomy" id="425677"/>
    <lineage>
        <taxon>Bacteria</taxon>
        <taxon>Pseudomonadati</taxon>
        <taxon>Pseudomonadota</taxon>
        <taxon>Alphaproteobacteria</taxon>
        <taxon>Hyphomicrobiales</taxon>
        <taxon>Xanthobacteraceae</taxon>
        <taxon>Labrys</taxon>
    </lineage>
</organism>
<feature type="domain" description="Polysaccharide pyruvyl transferase" evidence="1">
    <location>
        <begin position="448"/>
        <end position="610"/>
    </location>
</feature>
<gene>
    <name evidence="2" type="ORF">QO011_000173</name>
</gene>
<dbReference type="InterPro" id="IPR007345">
    <property type="entry name" value="Polysacch_pyruvyl_Trfase"/>
</dbReference>
<dbReference type="RefSeq" id="WP_307266484.1">
    <property type="nucleotide sequence ID" value="NZ_JAUSVX010000001.1"/>
</dbReference>
<dbReference type="Proteomes" id="UP001242480">
    <property type="component" value="Unassembled WGS sequence"/>
</dbReference>
<dbReference type="Pfam" id="PF04230">
    <property type="entry name" value="PS_pyruv_trans"/>
    <property type="match status" value="1"/>
</dbReference>
<name>A0ABU0IYT5_9HYPH</name>